<dbReference type="SUPFAM" id="SSF50978">
    <property type="entry name" value="WD40 repeat-like"/>
    <property type="match status" value="1"/>
</dbReference>
<protein>
    <submittedName>
        <fullName evidence="3">Uncharacterized protein</fullName>
    </submittedName>
</protein>
<dbReference type="EMBL" id="ML769579">
    <property type="protein sequence ID" value="KAE9393143.1"/>
    <property type="molecule type" value="Genomic_DNA"/>
</dbReference>
<dbReference type="Pfam" id="PF00400">
    <property type="entry name" value="WD40"/>
    <property type="match status" value="3"/>
</dbReference>
<name>A0A6A4H613_9AGAR</name>
<dbReference type="AlphaFoldDB" id="A0A6A4H613"/>
<reference evidence="3" key="1">
    <citation type="journal article" date="2019" name="Environ. Microbiol.">
        <title>Fungal ecological strategies reflected in gene transcription - a case study of two litter decomposers.</title>
        <authorList>
            <person name="Barbi F."/>
            <person name="Kohler A."/>
            <person name="Barry K."/>
            <person name="Baskaran P."/>
            <person name="Daum C."/>
            <person name="Fauchery L."/>
            <person name="Ihrmark K."/>
            <person name="Kuo A."/>
            <person name="LaButti K."/>
            <person name="Lipzen A."/>
            <person name="Morin E."/>
            <person name="Grigoriev I.V."/>
            <person name="Henrissat B."/>
            <person name="Lindahl B."/>
            <person name="Martin F."/>
        </authorList>
    </citation>
    <scope>NUCLEOTIDE SEQUENCE</scope>
    <source>
        <strain evidence="3">JB14</strain>
    </source>
</reference>
<dbReference type="InterPro" id="IPR036322">
    <property type="entry name" value="WD40_repeat_dom_sf"/>
</dbReference>
<dbReference type="Gene3D" id="2.130.10.10">
    <property type="entry name" value="YVTN repeat-like/Quinoprotein amine dehydrogenase"/>
    <property type="match status" value="1"/>
</dbReference>
<dbReference type="InterPro" id="IPR015943">
    <property type="entry name" value="WD40/YVTN_repeat-like_dom_sf"/>
</dbReference>
<accession>A0A6A4H613</accession>
<sequence length="113" mass="12219">LRHVSFSPGGQHIVCSDDYGKIHIWSTAAAVNYCINSHSNQLSPIGTSVSCIGYMTDGHFCVTGSYGGKLSIWDCNTGLPVHTWQSKDDVLIVAVSPDGRFVASSGSWRTTIW</sequence>
<keyword evidence="2" id="KW-0677">Repeat</keyword>
<evidence type="ECO:0000313" key="3">
    <source>
        <dbReference type="EMBL" id="KAE9393143.1"/>
    </source>
</evidence>
<gene>
    <name evidence="3" type="ORF">BT96DRAFT_740253</name>
</gene>
<feature type="non-terminal residue" evidence="3">
    <location>
        <position position="1"/>
    </location>
</feature>
<evidence type="ECO:0000256" key="1">
    <source>
        <dbReference type="ARBA" id="ARBA00022574"/>
    </source>
</evidence>
<keyword evidence="1" id="KW-0853">WD repeat</keyword>
<dbReference type="Proteomes" id="UP000799118">
    <property type="component" value="Unassembled WGS sequence"/>
</dbReference>
<evidence type="ECO:0000313" key="4">
    <source>
        <dbReference type="Proteomes" id="UP000799118"/>
    </source>
</evidence>
<keyword evidence="4" id="KW-1185">Reference proteome</keyword>
<feature type="non-terminal residue" evidence="3">
    <location>
        <position position="113"/>
    </location>
</feature>
<dbReference type="InterPro" id="IPR001680">
    <property type="entry name" value="WD40_rpt"/>
</dbReference>
<dbReference type="OrthoDB" id="538223at2759"/>
<dbReference type="PANTHER" id="PTHR44019:SF8">
    <property type="entry name" value="POC1 CENTRIOLAR PROTEIN HOMOLOG"/>
    <property type="match status" value="1"/>
</dbReference>
<evidence type="ECO:0000256" key="2">
    <source>
        <dbReference type="ARBA" id="ARBA00022737"/>
    </source>
</evidence>
<dbReference type="InterPro" id="IPR050505">
    <property type="entry name" value="WDR55/POC1"/>
</dbReference>
<dbReference type="PANTHER" id="PTHR44019">
    <property type="entry name" value="WD REPEAT-CONTAINING PROTEIN 55"/>
    <property type="match status" value="1"/>
</dbReference>
<proteinExistence type="predicted"/>
<organism evidence="3 4">
    <name type="scientific">Gymnopus androsaceus JB14</name>
    <dbReference type="NCBI Taxonomy" id="1447944"/>
    <lineage>
        <taxon>Eukaryota</taxon>
        <taxon>Fungi</taxon>
        <taxon>Dikarya</taxon>
        <taxon>Basidiomycota</taxon>
        <taxon>Agaricomycotina</taxon>
        <taxon>Agaricomycetes</taxon>
        <taxon>Agaricomycetidae</taxon>
        <taxon>Agaricales</taxon>
        <taxon>Marasmiineae</taxon>
        <taxon>Omphalotaceae</taxon>
        <taxon>Gymnopus</taxon>
    </lineage>
</organism>